<dbReference type="AlphaFoldDB" id="A0A1M6D729"/>
<evidence type="ECO:0000313" key="3">
    <source>
        <dbReference type="Proteomes" id="UP000184225"/>
    </source>
</evidence>
<proteinExistence type="predicted"/>
<keyword evidence="1" id="KW-0732">Signal</keyword>
<keyword evidence="3" id="KW-1185">Reference proteome</keyword>
<accession>A0A1M6D729</accession>
<name>A0A1M6D729_9FLAO</name>
<feature type="signal peptide" evidence="1">
    <location>
        <begin position="1"/>
        <end position="16"/>
    </location>
</feature>
<dbReference type="OrthoDB" id="1427655at2"/>
<dbReference type="InterPro" id="IPR008969">
    <property type="entry name" value="CarboxyPept-like_regulatory"/>
</dbReference>
<dbReference type="RefSeq" id="WP_143159144.1">
    <property type="nucleotide sequence ID" value="NZ_FQYY01000003.1"/>
</dbReference>
<evidence type="ECO:0000313" key="2">
    <source>
        <dbReference type="EMBL" id="SHI69010.1"/>
    </source>
</evidence>
<organism evidence="2 3">
    <name type="scientific">Mesonia phycicola</name>
    <dbReference type="NCBI Taxonomy" id="579105"/>
    <lineage>
        <taxon>Bacteria</taxon>
        <taxon>Pseudomonadati</taxon>
        <taxon>Bacteroidota</taxon>
        <taxon>Flavobacteriia</taxon>
        <taxon>Flavobacteriales</taxon>
        <taxon>Flavobacteriaceae</taxon>
        <taxon>Mesonia</taxon>
    </lineage>
</organism>
<evidence type="ECO:0008006" key="4">
    <source>
        <dbReference type="Google" id="ProtNLM"/>
    </source>
</evidence>
<dbReference type="Proteomes" id="UP000184225">
    <property type="component" value="Unassembled WGS sequence"/>
</dbReference>
<protein>
    <recommendedName>
        <fullName evidence="4">CarboxypepD_reg-like domain-containing protein</fullName>
    </recommendedName>
</protein>
<gene>
    <name evidence="2" type="ORF">SAMN04488096_103334</name>
</gene>
<reference evidence="2 3" key="1">
    <citation type="submission" date="2016-11" db="EMBL/GenBank/DDBJ databases">
        <authorList>
            <person name="Jaros S."/>
            <person name="Januszkiewicz K."/>
            <person name="Wedrychowicz H."/>
        </authorList>
    </citation>
    <scope>NUCLEOTIDE SEQUENCE [LARGE SCALE GENOMIC DNA]</scope>
    <source>
        <strain evidence="2 3">DSM 21425</strain>
    </source>
</reference>
<dbReference type="SUPFAM" id="SSF49464">
    <property type="entry name" value="Carboxypeptidase regulatory domain-like"/>
    <property type="match status" value="1"/>
</dbReference>
<feature type="chain" id="PRO_5013246145" description="CarboxypepD_reg-like domain-containing protein" evidence="1">
    <location>
        <begin position="17"/>
        <end position="233"/>
    </location>
</feature>
<evidence type="ECO:0000256" key="1">
    <source>
        <dbReference type="SAM" id="SignalP"/>
    </source>
</evidence>
<dbReference type="EMBL" id="FQYY01000003">
    <property type="protein sequence ID" value="SHI69010.1"/>
    <property type="molecule type" value="Genomic_DNA"/>
</dbReference>
<sequence>MRWIFMFLIFSPTLLASQTISGVIYSEENKLEYISVTNITQGLKTQSTKDGYFSINAIENDTLLFSSSLYINKKITVTALHFKEKLIVELETPVNELEEVYITNTTFNEKEYSLKLKKQFLYDIEHNPQEYVKPASGYVDFMKIFKDAKKYLGKNKKTITIEKPEYLSFEEINKVLLKQNNQEERIVDIIEISEESYYLFIDFCIGKIEKHLLDDKNYFLLLDKMFNLAKEFK</sequence>